<keyword evidence="13" id="KW-1185">Reference proteome</keyword>
<comment type="similarity">
    <text evidence="2 9">Belongs to the G-protein coupled receptor 1 family.</text>
</comment>
<comment type="caution">
    <text evidence="12">The sequence shown here is derived from an EMBL/GenBank/DDBJ whole genome shotgun (WGS) entry which is preliminary data.</text>
</comment>
<dbReference type="PANTHER" id="PTHR24243">
    <property type="entry name" value="G-PROTEIN COUPLED RECEPTOR"/>
    <property type="match status" value="1"/>
</dbReference>
<evidence type="ECO:0000256" key="1">
    <source>
        <dbReference type="ARBA" id="ARBA00004141"/>
    </source>
</evidence>
<reference evidence="12" key="1">
    <citation type="submission" date="2023-10" db="EMBL/GenBank/DDBJ databases">
        <title>Genome assemblies of two species of porcelain crab, Petrolisthes cinctipes and Petrolisthes manimaculis (Anomura: Porcellanidae).</title>
        <authorList>
            <person name="Angst P."/>
        </authorList>
    </citation>
    <scope>NUCLEOTIDE SEQUENCE</scope>
    <source>
        <strain evidence="12">PB745_01</strain>
        <tissue evidence="12">Gill</tissue>
    </source>
</reference>
<dbReference type="GO" id="GO:0004930">
    <property type="term" value="F:G protein-coupled receptor activity"/>
    <property type="evidence" value="ECO:0007669"/>
    <property type="project" value="UniProtKB-KW"/>
</dbReference>
<comment type="subcellular location">
    <subcellularLocation>
        <location evidence="1">Membrane</location>
        <topology evidence="1">Multi-pass membrane protein</topology>
    </subcellularLocation>
</comment>
<evidence type="ECO:0000256" key="2">
    <source>
        <dbReference type="ARBA" id="ARBA00010663"/>
    </source>
</evidence>
<dbReference type="AlphaFoldDB" id="A0AAE1FUS8"/>
<accession>A0AAE1FUS8</accession>
<evidence type="ECO:0000256" key="6">
    <source>
        <dbReference type="ARBA" id="ARBA00023136"/>
    </source>
</evidence>
<keyword evidence="5 9" id="KW-0297">G-protein coupled receptor</keyword>
<proteinExistence type="inferred from homology"/>
<keyword evidence="3 9" id="KW-0812">Transmembrane</keyword>
<evidence type="ECO:0000256" key="4">
    <source>
        <dbReference type="ARBA" id="ARBA00022989"/>
    </source>
</evidence>
<dbReference type="PANTHER" id="PTHR24243:SF236">
    <property type="entry name" value="G-PROTEIN COUPLED RECEPTORS FAMILY 1 PROFILE DOMAIN-CONTAINING PROTEIN"/>
    <property type="match status" value="1"/>
</dbReference>
<keyword evidence="6 10" id="KW-0472">Membrane</keyword>
<gene>
    <name evidence="12" type="ORF">Pcinc_015477</name>
</gene>
<evidence type="ECO:0000256" key="7">
    <source>
        <dbReference type="ARBA" id="ARBA00023170"/>
    </source>
</evidence>
<protein>
    <recommendedName>
        <fullName evidence="11">G-protein coupled receptors family 1 profile domain-containing protein</fullName>
    </recommendedName>
</protein>
<evidence type="ECO:0000313" key="13">
    <source>
        <dbReference type="Proteomes" id="UP001286313"/>
    </source>
</evidence>
<dbReference type="EMBL" id="JAWQEG010001367">
    <property type="protein sequence ID" value="KAK3879995.1"/>
    <property type="molecule type" value="Genomic_DNA"/>
</dbReference>
<evidence type="ECO:0000313" key="12">
    <source>
        <dbReference type="EMBL" id="KAK3879995.1"/>
    </source>
</evidence>
<dbReference type="InterPro" id="IPR000276">
    <property type="entry name" value="GPCR_Rhodpsn"/>
</dbReference>
<keyword evidence="4 10" id="KW-1133">Transmembrane helix</keyword>
<feature type="transmembrane region" description="Helical" evidence="10">
    <location>
        <begin position="220"/>
        <end position="243"/>
    </location>
</feature>
<dbReference type="Gene3D" id="1.20.1070.10">
    <property type="entry name" value="Rhodopsin 7-helix transmembrane proteins"/>
    <property type="match status" value="1"/>
</dbReference>
<dbReference type="InterPro" id="IPR017452">
    <property type="entry name" value="GPCR_Rhodpsn_7TM"/>
</dbReference>
<feature type="transmembrane region" description="Helical" evidence="10">
    <location>
        <begin position="126"/>
        <end position="147"/>
    </location>
</feature>
<organism evidence="12 13">
    <name type="scientific">Petrolisthes cinctipes</name>
    <name type="common">Flat porcelain crab</name>
    <dbReference type="NCBI Taxonomy" id="88211"/>
    <lineage>
        <taxon>Eukaryota</taxon>
        <taxon>Metazoa</taxon>
        <taxon>Ecdysozoa</taxon>
        <taxon>Arthropoda</taxon>
        <taxon>Crustacea</taxon>
        <taxon>Multicrustacea</taxon>
        <taxon>Malacostraca</taxon>
        <taxon>Eumalacostraca</taxon>
        <taxon>Eucarida</taxon>
        <taxon>Decapoda</taxon>
        <taxon>Pleocyemata</taxon>
        <taxon>Anomura</taxon>
        <taxon>Galatheoidea</taxon>
        <taxon>Porcellanidae</taxon>
        <taxon>Petrolisthes</taxon>
    </lineage>
</organism>
<feature type="domain" description="G-protein coupled receptors family 1 profile" evidence="11">
    <location>
        <begin position="64"/>
        <end position="263"/>
    </location>
</feature>
<evidence type="ECO:0000256" key="9">
    <source>
        <dbReference type="RuleBase" id="RU000688"/>
    </source>
</evidence>
<feature type="transmembrane region" description="Helical" evidence="10">
    <location>
        <begin position="88"/>
        <end position="114"/>
    </location>
</feature>
<evidence type="ECO:0000256" key="3">
    <source>
        <dbReference type="ARBA" id="ARBA00022692"/>
    </source>
</evidence>
<evidence type="ECO:0000256" key="10">
    <source>
        <dbReference type="SAM" id="Phobius"/>
    </source>
</evidence>
<dbReference type="Pfam" id="PF00001">
    <property type="entry name" value="7tm_1"/>
    <property type="match status" value="1"/>
</dbReference>
<keyword evidence="7 9" id="KW-0675">Receptor</keyword>
<dbReference type="SUPFAM" id="SSF81321">
    <property type="entry name" value="Family A G protein-coupled receptor-like"/>
    <property type="match status" value="1"/>
</dbReference>
<dbReference type="PRINTS" id="PR00237">
    <property type="entry name" value="GPCRRHODOPSN"/>
</dbReference>
<dbReference type="PROSITE" id="PS00237">
    <property type="entry name" value="G_PROTEIN_RECEP_F1_1"/>
    <property type="match status" value="1"/>
</dbReference>
<dbReference type="GO" id="GO:0005886">
    <property type="term" value="C:plasma membrane"/>
    <property type="evidence" value="ECO:0007669"/>
    <property type="project" value="TreeGrafter"/>
</dbReference>
<sequence>MVSRGERDEGKIGRRGGVVRRKKREVEELERRVYRDVLAGKRTRGRRSKRWVEEVSWSDVEKDRQMGKIAPISRRKKMIDRCKGGTSWFLGSLAVADLLLLVLCVPLEILQYFLWTPRLTLPVCRLSSYCELLSAVASVLNLTAVSLERYIVIVYPMRSRTFCTLSNCRRAIVVVWCISLALSVPAGLSQDVYSVTYYNATHNVTVYHCDTEGDHAIPFAVYRLVIVFILPALFMSFFYARVIKALWVSTKKMTAMTRVYRYR</sequence>
<dbReference type="PROSITE" id="PS50262">
    <property type="entry name" value="G_PROTEIN_RECEP_F1_2"/>
    <property type="match status" value="1"/>
</dbReference>
<evidence type="ECO:0000256" key="5">
    <source>
        <dbReference type="ARBA" id="ARBA00023040"/>
    </source>
</evidence>
<keyword evidence="8 9" id="KW-0807">Transducer</keyword>
<evidence type="ECO:0000256" key="8">
    <source>
        <dbReference type="ARBA" id="ARBA00023224"/>
    </source>
</evidence>
<name>A0AAE1FUS8_PETCI</name>
<evidence type="ECO:0000259" key="11">
    <source>
        <dbReference type="PROSITE" id="PS50262"/>
    </source>
</evidence>
<dbReference type="Proteomes" id="UP001286313">
    <property type="component" value="Unassembled WGS sequence"/>
</dbReference>
<feature type="transmembrane region" description="Helical" evidence="10">
    <location>
        <begin position="168"/>
        <end position="188"/>
    </location>
</feature>